<keyword evidence="1 4" id="KW-0378">Hydrolase</keyword>
<dbReference type="Pfam" id="PF01734">
    <property type="entry name" value="Patatin"/>
    <property type="match status" value="1"/>
</dbReference>
<dbReference type="SMART" id="SM00355">
    <property type="entry name" value="ZnF_C2H2"/>
    <property type="match status" value="2"/>
</dbReference>
<dbReference type="PANTHER" id="PTHR24185">
    <property type="entry name" value="CALCIUM-INDEPENDENT PHOSPHOLIPASE A2-GAMMA"/>
    <property type="match status" value="1"/>
</dbReference>
<feature type="region of interest" description="Disordered" evidence="5">
    <location>
        <begin position="1"/>
        <end position="42"/>
    </location>
</feature>
<dbReference type="InterPro" id="IPR013087">
    <property type="entry name" value="Znf_C2H2_type"/>
</dbReference>
<evidence type="ECO:0000313" key="8">
    <source>
        <dbReference type="Proteomes" id="UP000240883"/>
    </source>
</evidence>
<reference evidence="7 8" key="1">
    <citation type="journal article" date="2018" name="Front. Microbiol.">
        <title>Genome-Wide Analysis of Corynespora cassiicola Leaf Fall Disease Putative Effectors.</title>
        <authorList>
            <person name="Lopez D."/>
            <person name="Ribeiro S."/>
            <person name="Label P."/>
            <person name="Fumanal B."/>
            <person name="Venisse J.S."/>
            <person name="Kohler A."/>
            <person name="de Oliveira R.R."/>
            <person name="Labutti K."/>
            <person name="Lipzen A."/>
            <person name="Lail K."/>
            <person name="Bauer D."/>
            <person name="Ohm R.A."/>
            <person name="Barry K.W."/>
            <person name="Spatafora J."/>
            <person name="Grigoriev I.V."/>
            <person name="Martin F.M."/>
            <person name="Pujade-Renaud V."/>
        </authorList>
    </citation>
    <scope>NUCLEOTIDE SEQUENCE [LARGE SCALE GENOMIC DNA]</scope>
    <source>
        <strain evidence="7 8">Philippines</strain>
    </source>
</reference>
<evidence type="ECO:0000256" key="5">
    <source>
        <dbReference type="SAM" id="MobiDB-lite"/>
    </source>
</evidence>
<accession>A0A2T2PCB2</accession>
<sequence>MTTGKLSLPREGYLQRHYSSRSESPSSSRNASPARRVIPPLRDRVHCSDSNVDSPWARKIILSLDGGGIRGYASLLLLKRLLHLVSEIETGLREGYETSTIPNEREDKDLCYYDEHHASSATYHWQGPQVEKNNWKIGIRKPRYESLETIDKSVEETFKGEVGDFKPHHYFDYIAGTSTGGLSAIMLSRLEMNIDDALEQYDLVGNEVFAKHRHFHSIKAMGIIRPQYKTINIEAALRKVIKKGAFKEETLLKLQAKRSEEEEVPLAWDTSRCRTIVVAHEQKKGSNPSNAGYLFRSYDHPFPWQYEVEEDEKPLNPGHAHHYPIWKVARATSAAPLYFKTIEFGGRKFKDGAFFENNPASVALIEVEQMHRQPVQLVLSLGTGKYNDENLPNTLAQKKVSSSRLGHLKDTFAILSELPKLIAQSEKTHNLMIKTSKDRASQRRFIYHRFNPEGGMKDIPLDEWKGEDGYVTKKQLLDRTKDYIKEGEVHQNLLECARILVLIRRKRACTERWESYASNLQYRCPESGCRVAKTFMTRNDLREHAFDDHEYFWETETKVNHILYSRICSWGQCHSKGGRFFISESQYKEHLKKKHDIKDEKIGKRNLENWLDEGRLVGNELN</sequence>
<feature type="active site" description="Nucleophile" evidence="4">
    <location>
        <position position="178"/>
    </location>
</feature>
<feature type="domain" description="PNPLA" evidence="6">
    <location>
        <begin position="62"/>
        <end position="364"/>
    </location>
</feature>
<evidence type="ECO:0000256" key="2">
    <source>
        <dbReference type="ARBA" id="ARBA00022963"/>
    </source>
</evidence>
<protein>
    <submittedName>
        <fullName evidence="7">FabD/lysophospholipase-like protein</fullName>
    </submittedName>
</protein>
<evidence type="ECO:0000313" key="7">
    <source>
        <dbReference type="EMBL" id="PSN75297.1"/>
    </source>
</evidence>
<dbReference type="InterPro" id="IPR016035">
    <property type="entry name" value="Acyl_Trfase/lysoPLipase"/>
</dbReference>
<dbReference type="PANTHER" id="PTHR24185:SF1">
    <property type="entry name" value="CALCIUM-INDEPENDENT PHOSPHOLIPASE A2-GAMMA"/>
    <property type="match status" value="1"/>
</dbReference>
<dbReference type="GO" id="GO:0047499">
    <property type="term" value="F:calcium-independent phospholipase A2 activity"/>
    <property type="evidence" value="ECO:0007669"/>
    <property type="project" value="TreeGrafter"/>
</dbReference>
<dbReference type="InterPro" id="IPR002641">
    <property type="entry name" value="PNPLA_dom"/>
</dbReference>
<dbReference type="SUPFAM" id="SSF52151">
    <property type="entry name" value="FabD/lysophospholipase-like"/>
    <property type="match status" value="1"/>
</dbReference>
<evidence type="ECO:0000256" key="3">
    <source>
        <dbReference type="ARBA" id="ARBA00023098"/>
    </source>
</evidence>
<name>A0A2T2PCB2_CORCC</name>
<feature type="active site" description="Proton acceptor" evidence="4">
    <location>
        <position position="351"/>
    </location>
</feature>
<dbReference type="Gene3D" id="3.40.1090.10">
    <property type="entry name" value="Cytosolic phospholipase A2 catalytic domain"/>
    <property type="match status" value="1"/>
</dbReference>
<keyword evidence="2 4" id="KW-0442">Lipid degradation</keyword>
<feature type="short sequence motif" description="GXSXG" evidence="4">
    <location>
        <begin position="176"/>
        <end position="180"/>
    </location>
</feature>
<dbReference type="PROSITE" id="PS51635">
    <property type="entry name" value="PNPLA"/>
    <property type="match status" value="1"/>
</dbReference>
<dbReference type="GO" id="GO:0019369">
    <property type="term" value="P:arachidonate metabolic process"/>
    <property type="evidence" value="ECO:0007669"/>
    <property type="project" value="TreeGrafter"/>
</dbReference>
<evidence type="ECO:0000256" key="4">
    <source>
        <dbReference type="PROSITE-ProRule" id="PRU01161"/>
    </source>
</evidence>
<feature type="short sequence motif" description="GXGXXG" evidence="4">
    <location>
        <begin position="66"/>
        <end position="71"/>
    </location>
</feature>
<feature type="short sequence motif" description="DGA/G" evidence="4">
    <location>
        <begin position="351"/>
        <end position="353"/>
    </location>
</feature>
<evidence type="ECO:0000259" key="6">
    <source>
        <dbReference type="PROSITE" id="PS51635"/>
    </source>
</evidence>
<proteinExistence type="predicted"/>
<dbReference type="OrthoDB" id="626167at2759"/>
<dbReference type="GO" id="GO:0016020">
    <property type="term" value="C:membrane"/>
    <property type="evidence" value="ECO:0007669"/>
    <property type="project" value="TreeGrafter"/>
</dbReference>
<feature type="compositionally biased region" description="Low complexity" evidence="5">
    <location>
        <begin position="21"/>
        <end position="36"/>
    </location>
</feature>
<dbReference type="Proteomes" id="UP000240883">
    <property type="component" value="Unassembled WGS sequence"/>
</dbReference>
<dbReference type="AlphaFoldDB" id="A0A2T2PCB2"/>
<keyword evidence="8" id="KW-1185">Reference proteome</keyword>
<dbReference type="EMBL" id="KZ678128">
    <property type="protein sequence ID" value="PSN75297.1"/>
    <property type="molecule type" value="Genomic_DNA"/>
</dbReference>
<dbReference type="GO" id="GO:0016042">
    <property type="term" value="P:lipid catabolic process"/>
    <property type="evidence" value="ECO:0007669"/>
    <property type="project" value="UniProtKB-UniRule"/>
</dbReference>
<keyword evidence="3 4" id="KW-0443">Lipid metabolism</keyword>
<organism evidence="7 8">
    <name type="scientific">Corynespora cassiicola Philippines</name>
    <dbReference type="NCBI Taxonomy" id="1448308"/>
    <lineage>
        <taxon>Eukaryota</taxon>
        <taxon>Fungi</taxon>
        <taxon>Dikarya</taxon>
        <taxon>Ascomycota</taxon>
        <taxon>Pezizomycotina</taxon>
        <taxon>Dothideomycetes</taxon>
        <taxon>Pleosporomycetidae</taxon>
        <taxon>Pleosporales</taxon>
        <taxon>Corynesporascaceae</taxon>
        <taxon>Corynespora</taxon>
    </lineage>
</organism>
<gene>
    <name evidence="7" type="ORF">BS50DRAFT_567990</name>
</gene>
<evidence type="ECO:0000256" key="1">
    <source>
        <dbReference type="ARBA" id="ARBA00022801"/>
    </source>
</evidence>
<dbReference type="STRING" id="1448308.A0A2T2PCB2"/>
<dbReference type="GO" id="GO:0046486">
    <property type="term" value="P:glycerolipid metabolic process"/>
    <property type="evidence" value="ECO:0007669"/>
    <property type="project" value="UniProtKB-ARBA"/>
</dbReference>